<keyword evidence="3 5" id="KW-0067">ATP-binding</keyword>
<name>A0A540VCV4_9CHLR</name>
<evidence type="ECO:0000256" key="3">
    <source>
        <dbReference type="ARBA" id="ARBA00022840"/>
    </source>
</evidence>
<dbReference type="GO" id="GO:0005524">
    <property type="term" value="F:ATP binding"/>
    <property type="evidence" value="ECO:0007669"/>
    <property type="project" value="UniProtKB-KW"/>
</dbReference>
<dbReference type="EMBL" id="VIGC01000022">
    <property type="protein sequence ID" value="TQE94600.1"/>
    <property type="molecule type" value="Genomic_DNA"/>
</dbReference>
<dbReference type="PANTHER" id="PTHR43230:SF1">
    <property type="entry name" value="OLIGOPEPTIDE ABC TRANSPORTER, ATP-BINDING PROTEIN"/>
    <property type="match status" value="1"/>
</dbReference>
<evidence type="ECO:0000256" key="1">
    <source>
        <dbReference type="ARBA" id="ARBA00022448"/>
    </source>
</evidence>
<dbReference type="SUPFAM" id="SSF52540">
    <property type="entry name" value="P-loop containing nucleoside triphosphate hydrolases"/>
    <property type="match status" value="1"/>
</dbReference>
<sequence length="350" mass="39298">MSQNATENLLQVKDLTKIFNIRQGLSTKHFTAVDRANFSIHADRPEILTIAGESGSGKTTIARMILGLEDPSAGAIYYKGRDVTKINKKERRSWFMREVQPIFQDPFATFSPLKRVDSYLYETARNYRMVKRDRVDAYIDEALHSVGLSLQEVKGRYPNELSGGQVQRISIARALLTKPSLLVADEPVSMLDASLRMSIVNLFMRLKEERGVSVIYITHDLATAYYAADRIAVMLRGWIVEAGPVEDVLARPLHPYTKILKESVPQADPDRKWEETATLATLETEEYLRAGCKFASRCPATMDVCKTTVPDNYAVAGRTVKCFLYDEKTVGAESVARHVQGEIPLMPAMT</sequence>
<dbReference type="Proteomes" id="UP000317371">
    <property type="component" value="Unassembled WGS sequence"/>
</dbReference>
<dbReference type="Pfam" id="PF08352">
    <property type="entry name" value="oligo_HPY"/>
    <property type="match status" value="1"/>
</dbReference>
<dbReference type="InterPro" id="IPR013563">
    <property type="entry name" value="Oligopep_ABC_C"/>
</dbReference>
<dbReference type="CDD" id="cd03257">
    <property type="entry name" value="ABC_NikE_OppD_transporters"/>
    <property type="match status" value="1"/>
</dbReference>
<dbReference type="RefSeq" id="WP_141611171.1">
    <property type="nucleotide sequence ID" value="NZ_VIGC02000022.1"/>
</dbReference>
<dbReference type="InterPro" id="IPR027417">
    <property type="entry name" value="P-loop_NTPase"/>
</dbReference>
<comment type="caution">
    <text evidence="5">The sequence shown here is derived from an EMBL/GenBank/DDBJ whole genome shotgun (WGS) entry which is preliminary data.</text>
</comment>
<accession>A0A540VCV4</accession>
<proteinExistence type="predicted"/>
<dbReference type="InterPro" id="IPR003593">
    <property type="entry name" value="AAA+_ATPase"/>
</dbReference>
<evidence type="ECO:0000313" key="5">
    <source>
        <dbReference type="EMBL" id="TQE94600.1"/>
    </source>
</evidence>
<organism evidence="5 6">
    <name type="scientific">Litorilinea aerophila</name>
    <dbReference type="NCBI Taxonomy" id="1204385"/>
    <lineage>
        <taxon>Bacteria</taxon>
        <taxon>Bacillati</taxon>
        <taxon>Chloroflexota</taxon>
        <taxon>Caldilineae</taxon>
        <taxon>Caldilineales</taxon>
        <taxon>Caldilineaceae</taxon>
        <taxon>Litorilinea</taxon>
    </lineage>
</organism>
<keyword evidence="1" id="KW-0813">Transport</keyword>
<dbReference type="AlphaFoldDB" id="A0A540VCV4"/>
<reference evidence="5 6" key="1">
    <citation type="submission" date="2019-06" db="EMBL/GenBank/DDBJ databases">
        <title>Genome sequence of Litorilinea aerophila BAA-2444.</title>
        <authorList>
            <person name="Maclea K.S."/>
            <person name="Maurais E.G."/>
            <person name="Iannazzi L.C."/>
        </authorList>
    </citation>
    <scope>NUCLEOTIDE SEQUENCE [LARGE SCALE GENOMIC DNA]</scope>
    <source>
        <strain evidence="5 6">ATCC BAA-2444</strain>
    </source>
</reference>
<dbReference type="GO" id="GO:0016887">
    <property type="term" value="F:ATP hydrolysis activity"/>
    <property type="evidence" value="ECO:0007669"/>
    <property type="project" value="InterPro"/>
</dbReference>
<keyword evidence="2" id="KW-0547">Nucleotide-binding</keyword>
<dbReference type="GO" id="GO:0015833">
    <property type="term" value="P:peptide transport"/>
    <property type="evidence" value="ECO:0007669"/>
    <property type="project" value="InterPro"/>
</dbReference>
<evidence type="ECO:0000259" key="4">
    <source>
        <dbReference type="PROSITE" id="PS50893"/>
    </source>
</evidence>
<dbReference type="InParanoid" id="A0A540VCV4"/>
<keyword evidence="6" id="KW-1185">Reference proteome</keyword>
<protein>
    <submittedName>
        <fullName evidence="5">ABC transporter ATP-binding protein</fullName>
    </submittedName>
</protein>
<dbReference type="NCBIfam" id="TIGR01727">
    <property type="entry name" value="oligo_HPY"/>
    <property type="match status" value="1"/>
</dbReference>
<feature type="domain" description="ABC transporter" evidence="4">
    <location>
        <begin position="10"/>
        <end position="261"/>
    </location>
</feature>
<evidence type="ECO:0000256" key="2">
    <source>
        <dbReference type="ARBA" id="ARBA00022741"/>
    </source>
</evidence>
<dbReference type="PROSITE" id="PS50893">
    <property type="entry name" value="ABC_TRANSPORTER_2"/>
    <property type="match status" value="1"/>
</dbReference>
<dbReference type="InterPro" id="IPR003439">
    <property type="entry name" value="ABC_transporter-like_ATP-bd"/>
</dbReference>
<dbReference type="SMART" id="SM00382">
    <property type="entry name" value="AAA"/>
    <property type="match status" value="1"/>
</dbReference>
<dbReference type="OrthoDB" id="9806285at2"/>
<gene>
    <name evidence="5" type="ORF">FKZ61_16090</name>
</gene>
<evidence type="ECO:0000313" key="6">
    <source>
        <dbReference type="Proteomes" id="UP000317371"/>
    </source>
</evidence>
<dbReference type="PANTHER" id="PTHR43230">
    <property type="entry name" value="ABC-TYPE DIPEPTIDE/OLIGOPEPTIDE TRANSPORT SYSTEM, ATPASE COMPONENT"/>
    <property type="match status" value="1"/>
</dbReference>
<dbReference type="Pfam" id="PF00005">
    <property type="entry name" value="ABC_tran"/>
    <property type="match status" value="1"/>
</dbReference>
<dbReference type="Gene3D" id="3.40.50.300">
    <property type="entry name" value="P-loop containing nucleotide triphosphate hydrolases"/>
    <property type="match status" value="1"/>
</dbReference>